<name>A0A4S2MNU3_9PEZI</name>
<reference evidence="1 2" key="1">
    <citation type="submission" date="2019-04" db="EMBL/GenBank/DDBJ databases">
        <title>Comparative genomics and transcriptomics to analyze fruiting body development in filamentous ascomycetes.</title>
        <authorList>
            <consortium name="DOE Joint Genome Institute"/>
            <person name="Lutkenhaus R."/>
            <person name="Traeger S."/>
            <person name="Breuer J."/>
            <person name="Kuo A."/>
            <person name="Lipzen A."/>
            <person name="Pangilinan J."/>
            <person name="Dilworth D."/>
            <person name="Sandor L."/>
            <person name="Poggeler S."/>
            <person name="Barry K."/>
            <person name="Grigoriev I.V."/>
            <person name="Nowrousian M."/>
        </authorList>
    </citation>
    <scope>NUCLEOTIDE SEQUENCE [LARGE SCALE GENOMIC DNA]</scope>
    <source>
        <strain evidence="1 2">CBS 389.68</strain>
    </source>
</reference>
<gene>
    <name evidence="1" type="ORF">EX30DRAFT_127308</name>
</gene>
<keyword evidence="2" id="KW-1185">Reference proteome</keyword>
<organism evidence="1 2">
    <name type="scientific">Ascodesmis nigricans</name>
    <dbReference type="NCBI Taxonomy" id="341454"/>
    <lineage>
        <taxon>Eukaryota</taxon>
        <taxon>Fungi</taxon>
        <taxon>Dikarya</taxon>
        <taxon>Ascomycota</taxon>
        <taxon>Pezizomycotina</taxon>
        <taxon>Pezizomycetes</taxon>
        <taxon>Pezizales</taxon>
        <taxon>Ascodesmidaceae</taxon>
        <taxon>Ascodesmis</taxon>
    </lineage>
</organism>
<proteinExistence type="predicted"/>
<accession>A0A4S2MNU3</accession>
<evidence type="ECO:0000313" key="2">
    <source>
        <dbReference type="Proteomes" id="UP000298138"/>
    </source>
</evidence>
<dbReference type="AlphaFoldDB" id="A0A4S2MNU3"/>
<protein>
    <submittedName>
        <fullName evidence="1">Uncharacterized protein</fullName>
    </submittedName>
</protein>
<dbReference type="InParanoid" id="A0A4S2MNU3"/>
<sequence>MRVPIGSTQPASQVSIQAVQFTMHEHDPRFLGILHVPSTVHYGLSRFLDRVETRRRFCTRYGVCAHERNLDGMRDVNG</sequence>
<dbReference type="Proteomes" id="UP000298138">
    <property type="component" value="Unassembled WGS sequence"/>
</dbReference>
<evidence type="ECO:0000313" key="1">
    <source>
        <dbReference type="EMBL" id="TGZ78802.1"/>
    </source>
</evidence>
<dbReference type="EMBL" id="ML220137">
    <property type="protein sequence ID" value="TGZ78802.1"/>
    <property type="molecule type" value="Genomic_DNA"/>
</dbReference>